<name>A0A221VY43_9PSEU</name>
<proteinExistence type="predicted"/>
<gene>
    <name evidence="1" type="ORF">AHOG_04080</name>
</gene>
<dbReference type="InterPro" id="IPR036170">
    <property type="entry name" value="YezG-like_sf"/>
</dbReference>
<dbReference type="EMBL" id="CP022521">
    <property type="protein sequence ID" value="ASO18472.1"/>
    <property type="molecule type" value="Genomic_DNA"/>
</dbReference>
<reference evidence="1 2" key="1">
    <citation type="submission" date="2017-07" db="EMBL/GenBank/DDBJ databases">
        <title>Complete genome sequence of Actinoalloteichus hoggarensis DSM 45943, type strain of Actinoalloteichus hoggarensis.</title>
        <authorList>
            <person name="Ruckert C."/>
            <person name="Nouioui I."/>
            <person name="Willmese J."/>
            <person name="van Wezel G."/>
            <person name="Klenk H.-P."/>
            <person name="Kalinowski J."/>
            <person name="Zotchev S.B."/>
        </authorList>
    </citation>
    <scope>NUCLEOTIDE SEQUENCE [LARGE SCALE GENOMIC DNA]</scope>
    <source>
        <strain evidence="1 2">DSM 45943</strain>
    </source>
</reference>
<evidence type="ECO:0000313" key="2">
    <source>
        <dbReference type="Proteomes" id="UP000204221"/>
    </source>
</evidence>
<dbReference type="KEGG" id="ahg:AHOG_04080"/>
<accession>A0A221VY43</accession>
<dbReference type="Proteomes" id="UP000204221">
    <property type="component" value="Chromosome"/>
</dbReference>
<sequence length="155" mass="16991">MSPPRPPSLPSEDELRNRIGDLLLAAAPPDWQRIDLKALMASTVRDVSLTVVTADGGSPPVAPTPELSEDLARLRQATADPEQGAWFSLRFTVDPPRTFQVSYNYLHEPQWVPPVEPAVFVADLLAFPRAARHVPRWLADRLAQATRGDAPDPAA</sequence>
<dbReference type="OrthoDB" id="6957847at2"/>
<keyword evidence="2" id="KW-1185">Reference proteome</keyword>
<dbReference type="RefSeq" id="WP_093940165.1">
    <property type="nucleotide sequence ID" value="NZ_CP022521.1"/>
</dbReference>
<organism evidence="1 2">
    <name type="scientific">Actinoalloteichus hoggarensis</name>
    <dbReference type="NCBI Taxonomy" id="1470176"/>
    <lineage>
        <taxon>Bacteria</taxon>
        <taxon>Bacillati</taxon>
        <taxon>Actinomycetota</taxon>
        <taxon>Actinomycetes</taxon>
        <taxon>Pseudonocardiales</taxon>
        <taxon>Pseudonocardiaceae</taxon>
        <taxon>Actinoalloteichus</taxon>
    </lineage>
</organism>
<evidence type="ECO:0000313" key="1">
    <source>
        <dbReference type="EMBL" id="ASO18472.1"/>
    </source>
</evidence>
<dbReference type="AlphaFoldDB" id="A0A221VY43"/>
<protein>
    <submittedName>
        <fullName evidence="1">Uncharacterized protein</fullName>
    </submittedName>
</protein>
<dbReference type="SUPFAM" id="SSF160424">
    <property type="entry name" value="BH3703-like"/>
    <property type="match status" value="1"/>
</dbReference>